<comment type="caution">
    <text evidence="6">The sequence shown here is derived from an EMBL/GenBank/DDBJ whole genome shotgun (WGS) entry which is preliminary data.</text>
</comment>
<dbReference type="EMBL" id="SAVA01000015">
    <property type="protein sequence ID" value="RWR48390.1"/>
    <property type="molecule type" value="Genomic_DNA"/>
</dbReference>
<dbReference type="GO" id="GO:0030313">
    <property type="term" value="C:cell envelope"/>
    <property type="evidence" value="ECO:0007669"/>
    <property type="project" value="UniProtKB-SubCell"/>
</dbReference>
<feature type="chain" id="PRO_5018654528" evidence="4">
    <location>
        <begin position="22"/>
        <end position="337"/>
    </location>
</feature>
<evidence type="ECO:0000256" key="2">
    <source>
        <dbReference type="ARBA" id="ARBA00007639"/>
    </source>
</evidence>
<dbReference type="CDD" id="cd01536">
    <property type="entry name" value="PBP1_ABC_sugar_binding-like"/>
    <property type="match status" value="1"/>
</dbReference>
<evidence type="ECO:0000256" key="1">
    <source>
        <dbReference type="ARBA" id="ARBA00004196"/>
    </source>
</evidence>
<dbReference type="AlphaFoldDB" id="A0A3S3L9F1"/>
<keyword evidence="7" id="KW-1185">Reference proteome</keyword>
<dbReference type="InterPro" id="IPR028082">
    <property type="entry name" value="Peripla_BP_I"/>
</dbReference>
<feature type="signal peptide" evidence="4">
    <location>
        <begin position="1"/>
        <end position="21"/>
    </location>
</feature>
<evidence type="ECO:0000256" key="4">
    <source>
        <dbReference type="SAM" id="SignalP"/>
    </source>
</evidence>
<dbReference type="RefSeq" id="WP_128157778.1">
    <property type="nucleotide sequence ID" value="NZ_JBHSOM010000019.1"/>
</dbReference>
<evidence type="ECO:0000313" key="7">
    <source>
        <dbReference type="Proteomes" id="UP000288071"/>
    </source>
</evidence>
<accession>A0A3S3L9F1</accession>
<dbReference type="SUPFAM" id="SSF53822">
    <property type="entry name" value="Periplasmic binding protein-like I"/>
    <property type="match status" value="1"/>
</dbReference>
<reference evidence="6" key="2">
    <citation type="submission" date="2019-01" db="EMBL/GenBank/DDBJ databases">
        <authorList>
            <person name="Li Y."/>
        </authorList>
    </citation>
    <scope>NUCLEOTIDE SEQUENCE [LARGE SCALE GENOMIC DNA]</scope>
    <source>
        <strain evidence="6">CGMCC 1.12963</strain>
    </source>
</reference>
<dbReference type="PANTHER" id="PTHR46847">
    <property type="entry name" value="D-ALLOSE-BINDING PERIPLASMIC PROTEIN-RELATED"/>
    <property type="match status" value="1"/>
</dbReference>
<name>A0A3S3L9F1_9RHOB</name>
<evidence type="ECO:0000313" key="6">
    <source>
        <dbReference type="EMBL" id="RWR48390.1"/>
    </source>
</evidence>
<gene>
    <name evidence="6" type="ORF">EOW66_18325</name>
</gene>
<comment type="similarity">
    <text evidence="2">Belongs to the bacterial solute-binding protein 2 family.</text>
</comment>
<evidence type="ECO:0000259" key="5">
    <source>
        <dbReference type="Pfam" id="PF13407"/>
    </source>
</evidence>
<protein>
    <submittedName>
        <fullName evidence="6">Sugar ABC transporter substrate-binding protein</fullName>
    </submittedName>
</protein>
<dbReference type="GO" id="GO:0030246">
    <property type="term" value="F:carbohydrate binding"/>
    <property type="evidence" value="ECO:0007669"/>
    <property type="project" value="UniProtKB-ARBA"/>
</dbReference>
<keyword evidence="3 4" id="KW-0732">Signal</keyword>
<comment type="subcellular location">
    <subcellularLocation>
        <location evidence="1">Cell envelope</location>
    </subcellularLocation>
</comment>
<dbReference type="Gene3D" id="3.40.50.2300">
    <property type="match status" value="2"/>
</dbReference>
<proteinExistence type="inferred from homology"/>
<evidence type="ECO:0000256" key="3">
    <source>
        <dbReference type="ARBA" id="ARBA00022729"/>
    </source>
</evidence>
<feature type="domain" description="Periplasmic binding protein" evidence="5">
    <location>
        <begin position="64"/>
        <end position="303"/>
    </location>
</feature>
<organism evidence="6 7">
    <name type="scientific">Paenirhodobacter huangdaonensis</name>
    <dbReference type="NCBI Taxonomy" id="2501515"/>
    <lineage>
        <taxon>Bacteria</taxon>
        <taxon>Pseudomonadati</taxon>
        <taxon>Pseudomonadota</taxon>
        <taxon>Alphaproteobacteria</taxon>
        <taxon>Rhodobacterales</taxon>
        <taxon>Rhodobacter group</taxon>
        <taxon>Paenirhodobacter</taxon>
    </lineage>
</organism>
<sequence>MRSKLMQGLVLGMALAATVIAAAPAGAEGKPNIREKWRMGFDEKIKGKKVAWVPVWMGVLESEWTAVMKDQFSRYGIEFAMRDPNFNNDVALQAVTALINEKPDVLIVQNNSTTALASELKRAMEQGIYVVQVNMASNTVGDAYVGVDWVDIGRQIATEIVHDCGGGKGSGKVAMIQGEATAAGSVDQLKGAMEVFSTDPSIKVVMSQPASWDANKANQLATTAIQQNPDLCAVYGFWGPMTAGAAQAVKNAGMEGKIRVYASSDGQRGDCNLVEQGLFSRALSYRADIQGQAIVNAVLGLLQSGDAPGSKNLFYFSNQYWVNGPQDAKFCYDDPTK</sequence>
<dbReference type="Proteomes" id="UP000288071">
    <property type="component" value="Unassembled WGS sequence"/>
</dbReference>
<dbReference type="PANTHER" id="PTHR46847:SF1">
    <property type="entry name" value="D-ALLOSE-BINDING PERIPLASMIC PROTEIN-RELATED"/>
    <property type="match status" value="1"/>
</dbReference>
<dbReference type="InterPro" id="IPR025997">
    <property type="entry name" value="SBP_2_dom"/>
</dbReference>
<dbReference type="Pfam" id="PF13407">
    <property type="entry name" value="Peripla_BP_4"/>
    <property type="match status" value="1"/>
</dbReference>
<reference evidence="6" key="1">
    <citation type="submission" date="2019-01" db="EMBL/GenBank/DDBJ databases">
        <title>Sinorhodobacter populi sp. nov. isolated from the symptomatic bark tissue of Populus euramericana canker.</title>
        <authorList>
            <person name="Xu G."/>
        </authorList>
    </citation>
    <scope>NUCLEOTIDE SEQUENCE [LARGE SCALE GENOMIC DNA]</scope>
    <source>
        <strain evidence="6">CGMCC 1.12963</strain>
    </source>
</reference>